<dbReference type="PROSITE" id="PS50011">
    <property type="entry name" value="PROTEIN_KINASE_DOM"/>
    <property type="match status" value="1"/>
</dbReference>
<evidence type="ECO:0000256" key="7">
    <source>
        <dbReference type="ARBA" id="ARBA00022741"/>
    </source>
</evidence>
<dbReference type="GO" id="GO:0005886">
    <property type="term" value="C:plasma membrane"/>
    <property type="evidence" value="ECO:0007669"/>
    <property type="project" value="UniProtKB-SubCell"/>
</dbReference>
<feature type="domain" description="Protein kinase" evidence="13">
    <location>
        <begin position="73"/>
        <end position="356"/>
    </location>
</feature>
<dbReference type="InterPro" id="IPR001245">
    <property type="entry name" value="Ser-Thr/Tyr_kinase_cat_dom"/>
</dbReference>
<dbReference type="OrthoDB" id="4062651at2759"/>
<feature type="compositionally biased region" description="Polar residues" evidence="12">
    <location>
        <begin position="406"/>
        <end position="419"/>
    </location>
</feature>
<dbReference type="GO" id="GO:0005524">
    <property type="term" value="F:ATP binding"/>
    <property type="evidence" value="ECO:0007669"/>
    <property type="project" value="UniProtKB-KW"/>
</dbReference>
<evidence type="ECO:0000256" key="3">
    <source>
        <dbReference type="ARBA" id="ARBA00012513"/>
    </source>
</evidence>
<dbReference type="CDD" id="cd14066">
    <property type="entry name" value="STKc_IRAK"/>
    <property type="match status" value="1"/>
</dbReference>
<evidence type="ECO:0000256" key="1">
    <source>
        <dbReference type="ARBA" id="ARBA00004236"/>
    </source>
</evidence>
<evidence type="ECO:0000256" key="2">
    <source>
        <dbReference type="ARBA" id="ARBA00008684"/>
    </source>
</evidence>
<dbReference type="SUPFAM" id="SSF56112">
    <property type="entry name" value="Protein kinase-like (PK-like)"/>
    <property type="match status" value="1"/>
</dbReference>
<dbReference type="SMART" id="SM00220">
    <property type="entry name" value="S_TKc"/>
    <property type="match status" value="1"/>
</dbReference>
<keyword evidence="9" id="KW-0067">ATP-binding</keyword>
<keyword evidence="10" id="KW-0472">Membrane</keyword>
<evidence type="ECO:0000256" key="8">
    <source>
        <dbReference type="ARBA" id="ARBA00022777"/>
    </source>
</evidence>
<dbReference type="STRING" id="29655.A0A0K9NZY4"/>
<feature type="region of interest" description="Disordered" evidence="12">
    <location>
        <begin position="1"/>
        <end position="26"/>
    </location>
</feature>
<dbReference type="InterPro" id="IPR008271">
    <property type="entry name" value="Ser/Thr_kinase_AS"/>
</dbReference>
<evidence type="ECO:0000256" key="5">
    <source>
        <dbReference type="ARBA" id="ARBA00022527"/>
    </source>
</evidence>
<dbReference type="GO" id="GO:0004674">
    <property type="term" value="F:protein serine/threonine kinase activity"/>
    <property type="evidence" value="ECO:0007669"/>
    <property type="project" value="UniProtKB-KW"/>
</dbReference>
<dbReference type="InterPro" id="IPR050823">
    <property type="entry name" value="Plant_Ser_Thr_Prot_Kinase"/>
</dbReference>
<comment type="similarity">
    <text evidence="2">Belongs to the protein kinase superfamily. Ser/Thr protein kinase family.</text>
</comment>
<feature type="compositionally biased region" description="Basic residues" evidence="12">
    <location>
        <begin position="420"/>
        <end position="429"/>
    </location>
</feature>
<dbReference type="Proteomes" id="UP000036987">
    <property type="component" value="Unassembled WGS sequence"/>
</dbReference>
<keyword evidence="4" id="KW-1003">Cell membrane</keyword>
<dbReference type="PROSITE" id="PS00108">
    <property type="entry name" value="PROTEIN_KINASE_ST"/>
    <property type="match status" value="1"/>
</dbReference>
<dbReference type="OMA" id="PANAHRK"/>
<comment type="caution">
    <text evidence="14">The sequence shown here is derived from an EMBL/GenBank/DDBJ whole genome shotgun (WGS) entry which is preliminary data.</text>
</comment>
<keyword evidence="6" id="KW-0808">Transferase</keyword>
<evidence type="ECO:0000313" key="14">
    <source>
        <dbReference type="EMBL" id="KMZ62288.1"/>
    </source>
</evidence>
<evidence type="ECO:0000256" key="12">
    <source>
        <dbReference type="SAM" id="MobiDB-lite"/>
    </source>
</evidence>
<keyword evidence="7" id="KW-0547">Nucleotide-binding</keyword>
<dbReference type="Gene3D" id="1.10.510.10">
    <property type="entry name" value="Transferase(Phosphotransferase) domain 1"/>
    <property type="match status" value="1"/>
</dbReference>
<protein>
    <recommendedName>
        <fullName evidence="3">non-specific serine/threonine protein kinase</fullName>
        <ecNumber evidence="3">2.7.11.1</ecNumber>
    </recommendedName>
</protein>
<dbReference type="InterPro" id="IPR011009">
    <property type="entry name" value="Kinase-like_dom_sf"/>
</dbReference>
<comment type="function">
    <text evidence="11">May be involved in plant defense signaling.</text>
</comment>
<sequence>MGGCFTRVESVESPGSSAAKKDDAKRRRNDRISLTIDLGNSSPITPADLSSSLVGSNLQMFTIAEVRSMCQNRTSTNYLGEGGFGPVYKGFIDDKIKPGSGLKGQAVAVKSLDLEGTQGHKEWLTEVILLGQMRHPHLVRLIGYCYENEHRMLVYEYMAKGSLENHLFRRRHNTLPWNKRIKIAIGAAKGLAFLHQEDQQVIYRDVKSANILLDSNYEAKLSDFGLAKDGPEGDDTHVSTRVMGTEGYAAPEYIMTGHLTPKSDVYSFGVVLLELLTGRRPFDDSRPPREQNLLDWAKSSLNDPRRLMKIMDPNLEGQYPTEAVKTTASLAYKCLSHLPKHRPNMCDIVEILQPLENLKDTFEFNAAVEKTACRKKEVTPRVKIPMGEKRPVIKLPANAHRKRSNSPKCASYSDTSLYKKSPRQQRPNK</sequence>
<dbReference type="InterPro" id="IPR000719">
    <property type="entry name" value="Prot_kinase_dom"/>
</dbReference>
<proteinExistence type="inferred from homology"/>
<evidence type="ECO:0000313" key="15">
    <source>
        <dbReference type="Proteomes" id="UP000036987"/>
    </source>
</evidence>
<accession>A0A0K9NZY4</accession>
<organism evidence="14 15">
    <name type="scientific">Zostera marina</name>
    <name type="common">Eelgrass</name>
    <dbReference type="NCBI Taxonomy" id="29655"/>
    <lineage>
        <taxon>Eukaryota</taxon>
        <taxon>Viridiplantae</taxon>
        <taxon>Streptophyta</taxon>
        <taxon>Embryophyta</taxon>
        <taxon>Tracheophyta</taxon>
        <taxon>Spermatophyta</taxon>
        <taxon>Magnoliopsida</taxon>
        <taxon>Liliopsida</taxon>
        <taxon>Zosteraceae</taxon>
        <taxon>Zostera</taxon>
    </lineage>
</organism>
<reference evidence="15" key="1">
    <citation type="journal article" date="2016" name="Nature">
        <title>The genome of the seagrass Zostera marina reveals angiosperm adaptation to the sea.</title>
        <authorList>
            <person name="Olsen J.L."/>
            <person name="Rouze P."/>
            <person name="Verhelst B."/>
            <person name="Lin Y.-C."/>
            <person name="Bayer T."/>
            <person name="Collen J."/>
            <person name="Dattolo E."/>
            <person name="De Paoli E."/>
            <person name="Dittami S."/>
            <person name="Maumus F."/>
            <person name="Michel G."/>
            <person name="Kersting A."/>
            <person name="Lauritano C."/>
            <person name="Lohaus R."/>
            <person name="Toepel M."/>
            <person name="Tonon T."/>
            <person name="Vanneste K."/>
            <person name="Amirebrahimi M."/>
            <person name="Brakel J."/>
            <person name="Bostroem C."/>
            <person name="Chovatia M."/>
            <person name="Grimwood J."/>
            <person name="Jenkins J.W."/>
            <person name="Jueterbock A."/>
            <person name="Mraz A."/>
            <person name="Stam W.T."/>
            <person name="Tice H."/>
            <person name="Bornberg-Bauer E."/>
            <person name="Green P.J."/>
            <person name="Pearson G.A."/>
            <person name="Procaccini G."/>
            <person name="Duarte C.M."/>
            <person name="Schmutz J."/>
            <person name="Reusch T.B.H."/>
            <person name="Van de Peer Y."/>
        </authorList>
    </citation>
    <scope>NUCLEOTIDE SEQUENCE [LARGE SCALE GENOMIC DNA]</scope>
    <source>
        <strain evidence="15">cv. Finnish</strain>
    </source>
</reference>
<comment type="subcellular location">
    <subcellularLocation>
        <location evidence="1">Cell membrane</location>
    </subcellularLocation>
</comment>
<dbReference type="EC" id="2.7.11.1" evidence="3"/>
<evidence type="ECO:0000256" key="10">
    <source>
        <dbReference type="ARBA" id="ARBA00023136"/>
    </source>
</evidence>
<evidence type="ECO:0000259" key="13">
    <source>
        <dbReference type="PROSITE" id="PS50011"/>
    </source>
</evidence>
<evidence type="ECO:0000256" key="6">
    <source>
        <dbReference type="ARBA" id="ARBA00022679"/>
    </source>
</evidence>
<dbReference type="EMBL" id="LFYR01001385">
    <property type="protein sequence ID" value="KMZ62288.1"/>
    <property type="molecule type" value="Genomic_DNA"/>
</dbReference>
<keyword evidence="8 14" id="KW-0418">Kinase</keyword>
<dbReference type="FunFam" id="1.10.510.10:FF:000032">
    <property type="entry name" value="Serine/threonine-protein kinase PBS1"/>
    <property type="match status" value="1"/>
</dbReference>
<keyword evidence="5" id="KW-0723">Serine/threonine-protein kinase</keyword>
<feature type="region of interest" description="Disordered" evidence="12">
    <location>
        <begin position="390"/>
        <end position="429"/>
    </location>
</feature>
<dbReference type="PANTHER" id="PTHR45621">
    <property type="entry name" value="OS01G0588500 PROTEIN-RELATED"/>
    <property type="match status" value="1"/>
</dbReference>
<gene>
    <name evidence="14" type="ORF">ZOSMA_477G00010</name>
</gene>
<dbReference type="AlphaFoldDB" id="A0A0K9NZY4"/>
<keyword evidence="15" id="KW-1185">Reference proteome</keyword>
<dbReference type="Pfam" id="PF07714">
    <property type="entry name" value="PK_Tyr_Ser-Thr"/>
    <property type="match status" value="1"/>
</dbReference>
<dbReference type="Gene3D" id="3.30.200.20">
    <property type="entry name" value="Phosphorylase Kinase, domain 1"/>
    <property type="match status" value="1"/>
</dbReference>
<evidence type="ECO:0000256" key="4">
    <source>
        <dbReference type="ARBA" id="ARBA00022475"/>
    </source>
</evidence>
<name>A0A0K9NZY4_ZOSMR</name>
<evidence type="ECO:0000256" key="11">
    <source>
        <dbReference type="ARBA" id="ARBA00054261"/>
    </source>
</evidence>
<dbReference type="FunFam" id="3.30.200.20:FF:000228">
    <property type="entry name" value="Serine/threonine-protein kinase BIK1"/>
    <property type="match status" value="1"/>
</dbReference>
<evidence type="ECO:0000256" key="9">
    <source>
        <dbReference type="ARBA" id="ARBA00022840"/>
    </source>
</evidence>